<keyword evidence="3" id="KW-1185">Reference proteome</keyword>
<dbReference type="OrthoDB" id="7464126at2759"/>
<comment type="caution">
    <text evidence="2">The sequence shown here is derived from an EMBL/GenBank/DDBJ whole genome shotgun (WGS) entry which is preliminary data.</text>
</comment>
<dbReference type="InterPro" id="IPR054471">
    <property type="entry name" value="GPIID_WHD"/>
</dbReference>
<protein>
    <recommendedName>
        <fullName evidence="1">GPI inositol-deacylase winged helix domain-containing protein</fullName>
    </recommendedName>
</protein>
<organism evidence="2 3">
    <name type="scientific">Neocucurbitaria cava</name>
    <dbReference type="NCBI Taxonomy" id="798079"/>
    <lineage>
        <taxon>Eukaryota</taxon>
        <taxon>Fungi</taxon>
        <taxon>Dikarya</taxon>
        <taxon>Ascomycota</taxon>
        <taxon>Pezizomycotina</taxon>
        <taxon>Dothideomycetes</taxon>
        <taxon>Pleosporomycetidae</taxon>
        <taxon>Pleosporales</taxon>
        <taxon>Pleosporineae</taxon>
        <taxon>Cucurbitariaceae</taxon>
        <taxon>Neocucurbitaria</taxon>
    </lineage>
</organism>
<dbReference type="PANTHER" id="PTHR10039:SF10">
    <property type="entry name" value="NACHT DOMAIN-CONTAINING PROTEIN"/>
    <property type="match status" value="1"/>
</dbReference>
<dbReference type="PANTHER" id="PTHR10039">
    <property type="entry name" value="AMELOGENIN"/>
    <property type="match status" value="1"/>
</dbReference>
<gene>
    <name evidence="2" type="ORF">N0V83_007179</name>
</gene>
<evidence type="ECO:0000313" key="2">
    <source>
        <dbReference type="EMBL" id="KAJ4367594.1"/>
    </source>
</evidence>
<name>A0A9W8Y4L8_9PLEO</name>
<dbReference type="Pfam" id="PF22939">
    <property type="entry name" value="WHD_GPIID"/>
    <property type="match status" value="1"/>
</dbReference>
<proteinExistence type="predicted"/>
<evidence type="ECO:0000313" key="3">
    <source>
        <dbReference type="Proteomes" id="UP001140560"/>
    </source>
</evidence>
<dbReference type="AlphaFoldDB" id="A0A9W8Y4L8"/>
<reference evidence="2" key="1">
    <citation type="submission" date="2022-10" db="EMBL/GenBank/DDBJ databases">
        <title>Tapping the CABI collections for fungal endophytes: first genome assemblies for Collariella, Neodidymelliopsis, Ascochyta clinopodiicola, Didymella pomorum, Didymosphaeria variabile, Neocosmospora piperis and Neocucurbitaria cava.</title>
        <authorList>
            <person name="Hill R."/>
        </authorList>
    </citation>
    <scope>NUCLEOTIDE SEQUENCE</scope>
    <source>
        <strain evidence="2">IMI 356814</strain>
    </source>
</reference>
<evidence type="ECO:0000259" key="1">
    <source>
        <dbReference type="Pfam" id="PF22939"/>
    </source>
</evidence>
<sequence length="379" mass="43548">MQTDEEITDALSDLPEDLSEIYSRILQKSPDPGKRYRRRVLEVVAAARRHLTVEELREAVSVTLGNIIWTASKLINDIYSTMASCGCLLVVDEEEETVRFIHPSVEQFLFYRYRDSQGSNITIEGCYTTMADIIVTYLNYGVLETQISTTRVPVIKVGSTPTMVIQSTTATTKGAQSLALKLLKLRKRHDFDAGLILTKELRHDHGPRVPEFHFYRYNAMEHALCNGSDQVVNFICDFSEYDTSLKDIVGQFHACCFIFLADYKEIKRYIESDDEDECLNHIYRYQRTISLGRALFGPTDAGAHTFDVIDGVRNGRYVAFLIAYVVPGSFTEWKIYMEFEAIQVWRARELLLEGIEHQLNDEVLRGAMMNEIWDGREWT</sequence>
<dbReference type="Proteomes" id="UP001140560">
    <property type="component" value="Unassembled WGS sequence"/>
</dbReference>
<dbReference type="EMBL" id="JAPEUY010000012">
    <property type="protein sequence ID" value="KAJ4367594.1"/>
    <property type="molecule type" value="Genomic_DNA"/>
</dbReference>
<accession>A0A9W8Y4L8</accession>
<feature type="domain" description="GPI inositol-deacylase winged helix" evidence="1">
    <location>
        <begin position="33"/>
        <end position="116"/>
    </location>
</feature>